<proteinExistence type="predicted"/>
<gene>
    <name evidence="1" type="ORF">CXB51_031531</name>
</gene>
<comment type="caution">
    <text evidence="1">The sequence shown here is derived from an EMBL/GenBank/DDBJ whole genome shotgun (WGS) entry which is preliminary data.</text>
</comment>
<evidence type="ECO:0000313" key="2">
    <source>
        <dbReference type="Proteomes" id="UP000701853"/>
    </source>
</evidence>
<organism evidence="1 2">
    <name type="scientific">Gossypium anomalum</name>
    <dbReference type="NCBI Taxonomy" id="47600"/>
    <lineage>
        <taxon>Eukaryota</taxon>
        <taxon>Viridiplantae</taxon>
        <taxon>Streptophyta</taxon>
        <taxon>Embryophyta</taxon>
        <taxon>Tracheophyta</taxon>
        <taxon>Spermatophyta</taxon>
        <taxon>Magnoliopsida</taxon>
        <taxon>eudicotyledons</taxon>
        <taxon>Gunneridae</taxon>
        <taxon>Pentapetalae</taxon>
        <taxon>rosids</taxon>
        <taxon>malvids</taxon>
        <taxon>Malvales</taxon>
        <taxon>Malvaceae</taxon>
        <taxon>Malvoideae</taxon>
        <taxon>Gossypium</taxon>
    </lineage>
</organism>
<name>A0A8J5YCM3_9ROSI</name>
<sequence>MVGRPIGNIVVGYENFIIFKNVDIYISYPYHNKSLYVESSINGFPIKSTFIDDESSLNLILYSTLKAVNMM</sequence>
<evidence type="ECO:0000313" key="1">
    <source>
        <dbReference type="EMBL" id="KAG8474850.1"/>
    </source>
</evidence>
<dbReference type="OrthoDB" id="1736143at2759"/>
<accession>A0A8J5YCM3</accession>
<dbReference type="AlphaFoldDB" id="A0A8J5YCM3"/>
<protein>
    <submittedName>
        <fullName evidence="1">Uncharacterized protein</fullName>
    </submittedName>
</protein>
<dbReference type="Proteomes" id="UP000701853">
    <property type="component" value="Chromosome 12"/>
</dbReference>
<keyword evidence="2" id="KW-1185">Reference proteome</keyword>
<dbReference type="EMBL" id="JAHUZN010000012">
    <property type="protein sequence ID" value="KAG8474850.1"/>
    <property type="molecule type" value="Genomic_DNA"/>
</dbReference>
<reference evidence="1 2" key="1">
    <citation type="journal article" date="2021" name="bioRxiv">
        <title>The Gossypium anomalum genome as a resource for cotton improvement and evolutionary analysis of hybrid incompatibility.</title>
        <authorList>
            <person name="Grover C.E."/>
            <person name="Yuan D."/>
            <person name="Arick M.A."/>
            <person name="Miller E.R."/>
            <person name="Hu G."/>
            <person name="Peterson D.G."/>
            <person name="Wendel J.F."/>
            <person name="Udall J.A."/>
        </authorList>
    </citation>
    <scope>NUCLEOTIDE SEQUENCE [LARGE SCALE GENOMIC DNA]</scope>
    <source>
        <strain evidence="1">JFW-Udall</strain>
        <tissue evidence="1">Leaf</tissue>
    </source>
</reference>